<name>A0AA36I817_9DINO</name>
<dbReference type="Proteomes" id="UP001178507">
    <property type="component" value="Unassembled WGS sequence"/>
</dbReference>
<feature type="non-terminal residue" evidence="1">
    <location>
        <position position="1"/>
    </location>
</feature>
<proteinExistence type="predicted"/>
<sequence>DFGGLPTFQGPRSWHYFAGLPLEEVLCAGCFQEASDSSGLKDARLAWALWGTLLRRSTAMCLRRPSSRTSRWRTTRSGRPWAPTASLALWMACGFS</sequence>
<reference evidence="1" key="1">
    <citation type="submission" date="2023-08" db="EMBL/GenBank/DDBJ databases">
        <authorList>
            <person name="Chen Y."/>
            <person name="Shah S."/>
            <person name="Dougan E. K."/>
            <person name="Thang M."/>
            <person name="Chan C."/>
        </authorList>
    </citation>
    <scope>NUCLEOTIDE SEQUENCE</scope>
</reference>
<evidence type="ECO:0000313" key="2">
    <source>
        <dbReference type="Proteomes" id="UP001178507"/>
    </source>
</evidence>
<organism evidence="1 2">
    <name type="scientific">Effrenium voratum</name>
    <dbReference type="NCBI Taxonomy" id="2562239"/>
    <lineage>
        <taxon>Eukaryota</taxon>
        <taxon>Sar</taxon>
        <taxon>Alveolata</taxon>
        <taxon>Dinophyceae</taxon>
        <taxon>Suessiales</taxon>
        <taxon>Symbiodiniaceae</taxon>
        <taxon>Effrenium</taxon>
    </lineage>
</organism>
<accession>A0AA36I817</accession>
<comment type="caution">
    <text evidence="1">The sequence shown here is derived from an EMBL/GenBank/DDBJ whole genome shotgun (WGS) entry which is preliminary data.</text>
</comment>
<dbReference type="AlphaFoldDB" id="A0AA36I817"/>
<gene>
    <name evidence="1" type="ORF">EVOR1521_LOCUS9474</name>
</gene>
<evidence type="ECO:0000313" key="1">
    <source>
        <dbReference type="EMBL" id="CAJ1381956.1"/>
    </source>
</evidence>
<protein>
    <submittedName>
        <fullName evidence="1">Uncharacterized protein</fullName>
    </submittedName>
</protein>
<dbReference type="EMBL" id="CAUJNA010000858">
    <property type="protein sequence ID" value="CAJ1381956.1"/>
    <property type="molecule type" value="Genomic_DNA"/>
</dbReference>
<keyword evidence="2" id="KW-1185">Reference proteome</keyword>